<proteinExistence type="predicted"/>
<feature type="compositionally biased region" description="Basic and acidic residues" evidence="1">
    <location>
        <begin position="77"/>
        <end position="88"/>
    </location>
</feature>
<gene>
    <name evidence="2" type="ORF">HO133_005178</name>
</gene>
<protein>
    <submittedName>
        <fullName evidence="2">Uncharacterized protein</fullName>
    </submittedName>
</protein>
<dbReference type="EMBL" id="JACCJB010000020">
    <property type="protein sequence ID" value="KAF6219353.1"/>
    <property type="molecule type" value="Genomic_DNA"/>
</dbReference>
<comment type="caution">
    <text evidence="2">The sequence shown here is derived from an EMBL/GenBank/DDBJ whole genome shotgun (WGS) entry which is preliminary data.</text>
</comment>
<evidence type="ECO:0000313" key="3">
    <source>
        <dbReference type="Proteomes" id="UP000593566"/>
    </source>
</evidence>
<reference evidence="2 3" key="1">
    <citation type="journal article" date="2020" name="Genomics">
        <title>Complete, high-quality genomes from long-read metagenomic sequencing of two wolf lichen thalli reveals enigmatic genome architecture.</title>
        <authorList>
            <person name="McKenzie S.K."/>
            <person name="Walston R.F."/>
            <person name="Allen J.L."/>
        </authorList>
    </citation>
    <scope>NUCLEOTIDE SEQUENCE [LARGE SCALE GENOMIC DNA]</scope>
    <source>
        <strain evidence="2">WasteWater1</strain>
    </source>
</reference>
<organism evidence="2 3">
    <name type="scientific">Letharia lupina</name>
    <dbReference type="NCBI Taxonomy" id="560253"/>
    <lineage>
        <taxon>Eukaryota</taxon>
        <taxon>Fungi</taxon>
        <taxon>Dikarya</taxon>
        <taxon>Ascomycota</taxon>
        <taxon>Pezizomycotina</taxon>
        <taxon>Lecanoromycetes</taxon>
        <taxon>OSLEUM clade</taxon>
        <taxon>Lecanoromycetidae</taxon>
        <taxon>Lecanorales</taxon>
        <taxon>Lecanorineae</taxon>
        <taxon>Parmeliaceae</taxon>
        <taxon>Letharia</taxon>
    </lineage>
</organism>
<dbReference type="Proteomes" id="UP000593566">
    <property type="component" value="Unassembled WGS sequence"/>
</dbReference>
<sequence>MPKEKRFRQNEKRLAKAYGKGFQNCNPRREVKQLSITNVMRDRVCAVIRSARHEHEEYHEAEARAYHPSIKHHPKKYPQDKKEGWVEHSEDEERDSRGESESAADSKVMGKKETKVKKPRIKKTKEDDIDSTPKKDVTK</sequence>
<name>A0A8H6C9S8_9LECA</name>
<feature type="compositionally biased region" description="Basic residues" evidence="1">
    <location>
        <begin position="114"/>
        <end position="123"/>
    </location>
</feature>
<dbReference type="AlphaFoldDB" id="A0A8H6C9S8"/>
<accession>A0A8H6C9S8</accession>
<feature type="compositionally biased region" description="Basic and acidic residues" evidence="1">
    <location>
        <begin position="53"/>
        <end position="65"/>
    </location>
</feature>
<evidence type="ECO:0000313" key="2">
    <source>
        <dbReference type="EMBL" id="KAF6219353.1"/>
    </source>
</evidence>
<dbReference type="GeneID" id="59333584"/>
<keyword evidence="3" id="KW-1185">Reference proteome</keyword>
<evidence type="ECO:0000256" key="1">
    <source>
        <dbReference type="SAM" id="MobiDB-lite"/>
    </source>
</evidence>
<feature type="region of interest" description="Disordered" evidence="1">
    <location>
        <begin position="53"/>
        <end position="139"/>
    </location>
</feature>
<dbReference type="RefSeq" id="XP_037148788.1">
    <property type="nucleotide sequence ID" value="XM_037296090.1"/>
</dbReference>